<reference evidence="2" key="1">
    <citation type="submission" date="2024-06" db="EMBL/GenBank/DDBJ databases">
        <title>Complete genome of Salinicola endophyticus HNIBRBA4755.</title>
        <authorList>
            <person name="Shin S.Y."/>
            <person name="Kang H."/>
            <person name="Song J."/>
        </authorList>
    </citation>
    <scope>NUCLEOTIDE SEQUENCE</scope>
    <source>
        <strain evidence="2">HNIBRBA4755</strain>
    </source>
</reference>
<organism evidence="2">
    <name type="scientific">Salinicola endophyticus</name>
    <dbReference type="NCBI Taxonomy" id="1949083"/>
    <lineage>
        <taxon>Bacteria</taxon>
        <taxon>Pseudomonadati</taxon>
        <taxon>Pseudomonadota</taxon>
        <taxon>Gammaproteobacteria</taxon>
        <taxon>Oceanospirillales</taxon>
        <taxon>Halomonadaceae</taxon>
        <taxon>Salinicola</taxon>
    </lineage>
</organism>
<dbReference type="AlphaFoldDB" id="A0AB74UA77"/>
<evidence type="ECO:0000313" key="2">
    <source>
        <dbReference type="EMBL" id="XCJ80887.1"/>
    </source>
</evidence>
<protein>
    <submittedName>
        <fullName evidence="2">Uncharacterized protein</fullName>
    </submittedName>
</protein>
<feature type="region of interest" description="Disordered" evidence="1">
    <location>
        <begin position="102"/>
        <end position="122"/>
    </location>
</feature>
<proteinExistence type="predicted"/>
<sequence>MTARTLALVIVLVIAAGGGWLSRGWFEDAQRLTALEAAQAAASQALARESVIAGVVEARLATLDANQRVIDRGVIREIQKPIYRRVCLEPDAVRLLNDAAAGRAPDPADAADPLPGDAAGAG</sequence>
<accession>A0AB74UA77</accession>
<dbReference type="RefSeq" id="WP_353981698.1">
    <property type="nucleotide sequence ID" value="NZ_CP159578.1"/>
</dbReference>
<dbReference type="EMBL" id="CP159578">
    <property type="protein sequence ID" value="XCJ80887.1"/>
    <property type="molecule type" value="Genomic_DNA"/>
</dbReference>
<gene>
    <name evidence="2" type="ORF">ABV408_06780</name>
</gene>
<evidence type="ECO:0000256" key="1">
    <source>
        <dbReference type="SAM" id="MobiDB-lite"/>
    </source>
</evidence>
<name>A0AB74UA77_9GAMM</name>